<protein>
    <submittedName>
        <fullName evidence="2">Uncharacterized protein</fullName>
    </submittedName>
</protein>
<name>A0ABP0DFX4_9PEZI</name>
<evidence type="ECO:0000256" key="1">
    <source>
        <dbReference type="SAM" id="Phobius"/>
    </source>
</evidence>
<sequence length="213" mass="23792">MVAEGIFHEDLSCIRRETEGLVLACRQRRVMRRLKGWSGRFPSSRRKHPLEATIHFAAERNRYARISKLHGAQVRDPGSQGNLLPETTGLRALSSTESQKCRLLRSNCEYYKGSYALVSTPGQCPTAKELLAGKETKRTSAAADYMTIFQGGTTAQLGFPVGSDTRGAIDYAWGETQKYLCILAVTITVLAFPAVYIWKDYRVDRKQVKGTVL</sequence>
<evidence type="ECO:0000313" key="2">
    <source>
        <dbReference type="EMBL" id="CAK7266050.1"/>
    </source>
</evidence>
<evidence type="ECO:0000313" key="3">
    <source>
        <dbReference type="Proteomes" id="UP001642502"/>
    </source>
</evidence>
<keyword evidence="1" id="KW-0812">Transmembrane</keyword>
<keyword evidence="1" id="KW-1133">Transmembrane helix</keyword>
<reference evidence="2 3" key="1">
    <citation type="submission" date="2024-01" db="EMBL/GenBank/DDBJ databases">
        <authorList>
            <person name="Allen C."/>
            <person name="Tagirdzhanova G."/>
        </authorList>
    </citation>
    <scope>NUCLEOTIDE SEQUENCE [LARGE SCALE GENOMIC DNA]</scope>
    <source>
        <strain evidence="2 3">CBS 119000</strain>
    </source>
</reference>
<keyword evidence="1" id="KW-0472">Membrane</keyword>
<feature type="transmembrane region" description="Helical" evidence="1">
    <location>
        <begin position="179"/>
        <end position="198"/>
    </location>
</feature>
<accession>A0ABP0DFX4</accession>
<organism evidence="2 3">
    <name type="scientific">Sporothrix epigloea</name>
    <dbReference type="NCBI Taxonomy" id="1892477"/>
    <lineage>
        <taxon>Eukaryota</taxon>
        <taxon>Fungi</taxon>
        <taxon>Dikarya</taxon>
        <taxon>Ascomycota</taxon>
        <taxon>Pezizomycotina</taxon>
        <taxon>Sordariomycetes</taxon>
        <taxon>Sordariomycetidae</taxon>
        <taxon>Ophiostomatales</taxon>
        <taxon>Ophiostomataceae</taxon>
        <taxon>Sporothrix</taxon>
    </lineage>
</organism>
<dbReference type="EMBL" id="CAWUON010000016">
    <property type="protein sequence ID" value="CAK7266050.1"/>
    <property type="molecule type" value="Genomic_DNA"/>
</dbReference>
<dbReference type="Proteomes" id="UP001642502">
    <property type="component" value="Unassembled WGS sequence"/>
</dbReference>
<keyword evidence="3" id="KW-1185">Reference proteome</keyword>
<comment type="caution">
    <text evidence="2">The sequence shown here is derived from an EMBL/GenBank/DDBJ whole genome shotgun (WGS) entry which is preliminary data.</text>
</comment>
<gene>
    <name evidence="2" type="ORF">SEPCBS119000_001822</name>
</gene>
<proteinExistence type="predicted"/>